<sequence>MVVKRSFEELPPEIQTEILLRLPLKTLVKCICASKTWASRIRTKEFKNDYLSRSVQRPRMMFLVYQPRYRRSSEVLFQSVYEEEEPLLSSGQEHVLLSQDRGYVASPLVRGLICLREKKNVIIFNPGTNKCHHLPEIPVPIERGIMLFLGYDELTDVYKVLCIAVWETRKRSKRVKEQGIFTMGLDEVAWRRITCEHDQYDPVPNREGLCTGGVLYYRAWSDSGKGMMMRFNVRSEEFSVIELPGHGWDLMNNNDRRGWELVNYNGAVALVDGSGFSHGVVNESSGNKVFHIFVRNEVRGNWSREPIEIPRFREAVASPKVYFFRGTTKTRKLVFLVKDLLPKINGKRSVCVVCYDPIPKTRDLRRFKIEGGEESHCVRIYLDHVDTPIFI</sequence>
<evidence type="ECO:0000313" key="2">
    <source>
        <dbReference type="EMBL" id="EOA33853.1"/>
    </source>
</evidence>
<keyword evidence="3" id="KW-1185">Reference proteome</keyword>
<dbReference type="Pfam" id="PF00646">
    <property type="entry name" value="F-box"/>
    <property type="match status" value="1"/>
</dbReference>
<gene>
    <name evidence="2" type="ORF">CARUB_v10021343mg</name>
</gene>
<dbReference type="InterPro" id="IPR013187">
    <property type="entry name" value="F-box-assoc_dom_typ3"/>
</dbReference>
<feature type="domain" description="F-box" evidence="1">
    <location>
        <begin position="10"/>
        <end position="50"/>
    </location>
</feature>
<dbReference type="AlphaFoldDB" id="R0IB54"/>
<evidence type="ECO:0000313" key="3">
    <source>
        <dbReference type="Proteomes" id="UP000029121"/>
    </source>
</evidence>
<dbReference type="Pfam" id="PF08268">
    <property type="entry name" value="FBA_3"/>
    <property type="match status" value="1"/>
</dbReference>
<protein>
    <recommendedName>
        <fullName evidence="1">F-box domain-containing protein</fullName>
    </recommendedName>
</protein>
<dbReference type="Proteomes" id="UP000029121">
    <property type="component" value="Unassembled WGS sequence"/>
</dbReference>
<dbReference type="KEGG" id="crb:17894562"/>
<name>R0IB54_9BRAS</name>
<dbReference type="SMART" id="SM00256">
    <property type="entry name" value="FBOX"/>
    <property type="match status" value="1"/>
</dbReference>
<dbReference type="SUPFAM" id="SSF81383">
    <property type="entry name" value="F-box domain"/>
    <property type="match status" value="1"/>
</dbReference>
<dbReference type="OrthoDB" id="1848451at2759"/>
<dbReference type="InterPro" id="IPR001810">
    <property type="entry name" value="F-box_dom"/>
</dbReference>
<dbReference type="InterPro" id="IPR017451">
    <property type="entry name" value="F-box-assoc_interact_dom"/>
</dbReference>
<organism evidence="2 3">
    <name type="scientific">Capsella rubella</name>
    <dbReference type="NCBI Taxonomy" id="81985"/>
    <lineage>
        <taxon>Eukaryota</taxon>
        <taxon>Viridiplantae</taxon>
        <taxon>Streptophyta</taxon>
        <taxon>Embryophyta</taxon>
        <taxon>Tracheophyta</taxon>
        <taxon>Spermatophyta</taxon>
        <taxon>Magnoliopsida</taxon>
        <taxon>eudicotyledons</taxon>
        <taxon>Gunneridae</taxon>
        <taxon>Pentapetalae</taxon>
        <taxon>rosids</taxon>
        <taxon>malvids</taxon>
        <taxon>Brassicales</taxon>
        <taxon>Brassicaceae</taxon>
        <taxon>Camelineae</taxon>
        <taxon>Capsella</taxon>
    </lineage>
</organism>
<accession>R0IB54</accession>
<dbReference type="NCBIfam" id="TIGR01640">
    <property type="entry name" value="F_box_assoc_1"/>
    <property type="match status" value="1"/>
</dbReference>
<proteinExistence type="predicted"/>
<evidence type="ECO:0000259" key="1">
    <source>
        <dbReference type="SMART" id="SM00256"/>
    </source>
</evidence>
<reference evidence="3" key="1">
    <citation type="journal article" date="2013" name="Nat. Genet.">
        <title>The Capsella rubella genome and the genomic consequences of rapid mating system evolution.</title>
        <authorList>
            <person name="Slotte T."/>
            <person name="Hazzouri K.M."/>
            <person name="Agren J.A."/>
            <person name="Koenig D."/>
            <person name="Maumus F."/>
            <person name="Guo Y.L."/>
            <person name="Steige K."/>
            <person name="Platts A.E."/>
            <person name="Escobar J.S."/>
            <person name="Newman L.K."/>
            <person name="Wang W."/>
            <person name="Mandakova T."/>
            <person name="Vello E."/>
            <person name="Smith L.M."/>
            <person name="Henz S.R."/>
            <person name="Steffen J."/>
            <person name="Takuno S."/>
            <person name="Brandvain Y."/>
            <person name="Coop G."/>
            <person name="Andolfatto P."/>
            <person name="Hu T.T."/>
            <person name="Blanchette M."/>
            <person name="Clark R.M."/>
            <person name="Quesneville H."/>
            <person name="Nordborg M."/>
            <person name="Gaut B.S."/>
            <person name="Lysak M.A."/>
            <person name="Jenkins J."/>
            <person name="Grimwood J."/>
            <person name="Chapman J."/>
            <person name="Prochnik S."/>
            <person name="Shu S."/>
            <person name="Rokhsar D."/>
            <person name="Schmutz J."/>
            <person name="Weigel D."/>
            <person name="Wright S.I."/>
        </authorList>
    </citation>
    <scope>NUCLEOTIDE SEQUENCE [LARGE SCALE GENOMIC DNA]</scope>
    <source>
        <strain evidence="3">cv. Monte Gargano</strain>
    </source>
</reference>
<dbReference type="EMBL" id="KB870806">
    <property type="protein sequence ID" value="EOA33853.1"/>
    <property type="molecule type" value="Genomic_DNA"/>
</dbReference>
<dbReference type="PANTHER" id="PTHR31111:SF78">
    <property type="entry name" value="F-BOX ASSOCIATED UBIQUITINATION EFFECTOR FAMILY PROTEIN"/>
    <property type="match status" value="1"/>
</dbReference>
<dbReference type="InterPro" id="IPR036047">
    <property type="entry name" value="F-box-like_dom_sf"/>
</dbReference>
<dbReference type="PANTHER" id="PTHR31111">
    <property type="entry name" value="BNAA05G37150D PROTEIN-RELATED"/>
    <property type="match status" value="1"/>
</dbReference>